<dbReference type="Proteomes" id="UP001415169">
    <property type="component" value="Unassembled WGS sequence"/>
</dbReference>
<organism evidence="3 4">
    <name type="scientific">Gryllotalpicola daejeonensis</name>
    <dbReference type="NCBI Taxonomy" id="993087"/>
    <lineage>
        <taxon>Bacteria</taxon>
        <taxon>Bacillati</taxon>
        <taxon>Actinomycetota</taxon>
        <taxon>Actinomycetes</taxon>
        <taxon>Micrococcales</taxon>
        <taxon>Microbacteriaceae</taxon>
        <taxon>Gryllotalpicola</taxon>
    </lineage>
</organism>
<proteinExistence type="predicted"/>
<evidence type="ECO:0000313" key="4">
    <source>
        <dbReference type="Proteomes" id="UP001415169"/>
    </source>
</evidence>
<keyword evidence="2" id="KW-1133">Transmembrane helix</keyword>
<dbReference type="RefSeq" id="WP_344790289.1">
    <property type="nucleotide sequence ID" value="NZ_BAABBV010000001.1"/>
</dbReference>
<keyword evidence="2" id="KW-0812">Transmembrane</keyword>
<keyword evidence="2" id="KW-0472">Membrane</keyword>
<feature type="transmembrane region" description="Helical" evidence="2">
    <location>
        <begin position="21"/>
        <end position="42"/>
    </location>
</feature>
<protein>
    <submittedName>
        <fullName evidence="3">Uncharacterized protein</fullName>
    </submittedName>
</protein>
<accession>A0ABP7ZFN0</accession>
<feature type="region of interest" description="Disordered" evidence="1">
    <location>
        <begin position="51"/>
        <end position="77"/>
    </location>
</feature>
<evidence type="ECO:0000313" key="3">
    <source>
        <dbReference type="EMBL" id="GAA4156277.1"/>
    </source>
</evidence>
<reference evidence="3" key="1">
    <citation type="journal article" date="2014" name="Int. J. Syst. Evol. Microbiol.">
        <title>Complete genome of a new Firmicutes species belonging to the dominant human colonic microbiota ('Ruminococcus bicirculans') reveals two chromosomes and a selective capacity to utilize plant glucans.</title>
        <authorList>
            <consortium name="NISC Comparative Sequencing Program"/>
            <person name="Wegmann U."/>
            <person name="Louis P."/>
            <person name="Goesmann A."/>
            <person name="Henrissat B."/>
            <person name="Duncan S.H."/>
            <person name="Flint H.J."/>
        </authorList>
    </citation>
    <scope>NUCLEOTIDE SEQUENCE</scope>
    <source>
        <strain evidence="3">JCM 17590</strain>
    </source>
</reference>
<evidence type="ECO:0000256" key="1">
    <source>
        <dbReference type="SAM" id="MobiDB-lite"/>
    </source>
</evidence>
<dbReference type="EMBL" id="BAABBV010000001">
    <property type="protein sequence ID" value="GAA4156277.1"/>
    <property type="molecule type" value="Genomic_DNA"/>
</dbReference>
<reference evidence="3" key="2">
    <citation type="submission" date="2023-12" db="EMBL/GenBank/DDBJ databases">
        <authorList>
            <person name="Sun Q."/>
            <person name="Inoue M."/>
        </authorList>
    </citation>
    <scope>NUCLEOTIDE SEQUENCE</scope>
    <source>
        <strain evidence="3">JCM 17590</strain>
    </source>
</reference>
<evidence type="ECO:0000256" key="2">
    <source>
        <dbReference type="SAM" id="Phobius"/>
    </source>
</evidence>
<gene>
    <name evidence="3" type="ORF">GCM10022286_06410</name>
</gene>
<sequence length="77" mass="8278">MLHTAVLAAFEYQEHELPIPAIVYGIIGAVVFIFLGAVTWSYKDVSLRHRASGDPDAAQHMTSTGSESHGSGHPGHH</sequence>
<name>A0ABP7ZFN0_9MICO</name>
<comment type="caution">
    <text evidence="3">The sequence shown here is derived from an EMBL/GenBank/DDBJ whole genome shotgun (WGS) entry which is preliminary data.</text>
</comment>
<keyword evidence="4" id="KW-1185">Reference proteome</keyword>